<dbReference type="NCBIfam" id="TIGR01766">
    <property type="entry name" value="IS200/IS605 family accessory protein TnpB-like domain"/>
    <property type="match status" value="1"/>
</dbReference>
<name>A0ABQ3USX5_9CHLR</name>
<dbReference type="Proteomes" id="UP000654345">
    <property type="component" value="Unassembled WGS sequence"/>
</dbReference>
<evidence type="ECO:0000256" key="1">
    <source>
        <dbReference type="ARBA" id="ARBA00023125"/>
    </source>
</evidence>
<proteinExistence type="predicted"/>
<keyword evidence="4" id="KW-1185">Reference proteome</keyword>
<evidence type="ECO:0000259" key="2">
    <source>
        <dbReference type="Pfam" id="PF07282"/>
    </source>
</evidence>
<protein>
    <recommendedName>
        <fullName evidence="2">Cas12f1-like TNB domain-containing protein</fullName>
    </recommendedName>
</protein>
<organism evidence="3 4">
    <name type="scientific">Ktedonobacter robiniae</name>
    <dbReference type="NCBI Taxonomy" id="2778365"/>
    <lineage>
        <taxon>Bacteria</taxon>
        <taxon>Bacillati</taxon>
        <taxon>Chloroflexota</taxon>
        <taxon>Ktedonobacteria</taxon>
        <taxon>Ktedonobacterales</taxon>
        <taxon>Ktedonobacteraceae</taxon>
        <taxon>Ktedonobacter</taxon>
    </lineage>
</organism>
<evidence type="ECO:0000313" key="4">
    <source>
        <dbReference type="Proteomes" id="UP000654345"/>
    </source>
</evidence>
<accession>A0ABQ3USX5</accession>
<reference evidence="3 4" key="1">
    <citation type="journal article" date="2021" name="Int. J. Syst. Evol. Microbiol.">
        <title>Reticulibacter mediterranei gen. nov., sp. nov., within the new family Reticulibacteraceae fam. nov., and Ktedonospora formicarum gen. nov., sp. nov., Ktedonobacter robiniae sp. nov., Dictyobacter formicarum sp. nov. and Dictyobacter arantiisoli sp. nov., belonging to the class Ktedonobacteria.</title>
        <authorList>
            <person name="Yabe S."/>
            <person name="Zheng Y."/>
            <person name="Wang C.M."/>
            <person name="Sakai Y."/>
            <person name="Abe K."/>
            <person name="Yokota A."/>
            <person name="Donadio S."/>
            <person name="Cavaletti L."/>
            <person name="Monciardini P."/>
        </authorList>
    </citation>
    <scope>NUCLEOTIDE SEQUENCE [LARGE SCALE GENOMIC DNA]</scope>
    <source>
        <strain evidence="3 4">SOSP1-30</strain>
    </source>
</reference>
<comment type="caution">
    <text evidence="3">The sequence shown here is derived from an EMBL/GenBank/DDBJ whole genome shotgun (WGS) entry which is preliminary data.</text>
</comment>
<sequence>MVGKNPLWKQEVNLGHKTNQTFVQIPHARFIEMLTYKAKLVGIEVVLVEESYTSKASFLDLDALPTYDPKRTEKPSFSGKRERRGLYRAASGRRIHADVNASYNILRKAFPDSFGQGVEAVAVRPRRLAV</sequence>
<gene>
    <name evidence="3" type="ORF">KSB_42830</name>
</gene>
<dbReference type="Pfam" id="PF07282">
    <property type="entry name" value="Cas12f1-like_TNB"/>
    <property type="match status" value="1"/>
</dbReference>
<evidence type="ECO:0000313" key="3">
    <source>
        <dbReference type="EMBL" id="GHO55808.1"/>
    </source>
</evidence>
<keyword evidence="1" id="KW-0238">DNA-binding</keyword>
<dbReference type="InterPro" id="IPR010095">
    <property type="entry name" value="Cas12f1-like_TNB"/>
</dbReference>
<feature type="domain" description="Cas12f1-like TNB" evidence="2">
    <location>
        <begin position="27"/>
        <end position="105"/>
    </location>
</feature>
<dbReference type="EMBL" id="BNJG01000002">
    <property type="protein sequence ID" value="GHO55808.1"/>
    <property type="molecule type" value="Genomic_DNA"/>
</dbReference>